<dbReference type="RefSeq" id="WP_069152937.1">
    <property type="nucleotide sequence ID" value="NZ_DBFYTW010000090.1"/>
</dbReference>
<reference evidence="2 6" key="2">
    <citation type="submission" date="2016-08" db="EMBL/GenBank/DDBJ databases">
        <title>Characterization of Isolates of Eisenbergiella tayi Derived from Blood Cultures, Using Whole Genome Sequencing.</title>
        <authorList>
            <person name="Bernier A.-M."/>
            <person name="Burdz T."/>
            <person name="Wiebe D."/>
            <person name="Bernard K."/>
        </authorList>
    </citation>
    <scope>NUCLEOTIDE SEQUENCE [LARGE SCALE GENOMIC DNA]</scope>
    <source>
        <strain evidence="2 6">NML120146</strain>
    </source>
</reference>
<accession>A0A1E3AET7</accession>
<keyword evidence="6" id="KW-1185">Reference proteome</keyword>
<evidence type="ECO:0000313" key="3">
    <source>
        <dbReference type="EMBL" id="ODR55084.1"/>
    </source>
</evidence>
<dbReference type="AlphaFoldDB" id="A0A1E3AET7"/>
<dbReference type="Proteomes" id="UP000094271">
    <property type="component" value="Unassembled WGS sequence"/>
</dbReference>
<evidence type="ECO:0000313" key="6">
    <source>
        <dbReference type="Proteomes" id="UP000094869"/>
    </source>
</evidence>
<protein>
    <submittedName>
        <fullName evidence="1">Uncharacterized protein</fullName>
    </submittedName>
</protein>
<reference evidence="3 5" key="3">
    <citation type="submission" date="2016-08" db="EMBL/GenBank/DDBJ databases">
        <authorList>
            <person name="Seilhamer J.J."/>
        </authorList>
    </citation>
    <scope>NUCLEOTIDE SEQUENCE [LARGE SCALE GENOMIC DNA]</scope>
    <source>
        <strain evidence="3 5">NML150140-1</strain>
    </source>
</reference>
<name>A0A1E3AET7_9FIRM</name>
<dbReference type="EMBL" id="MCGH01000002">
    <property type="protein sequence ID" value="ODM07248.1"/>
    <property type="molecule type" value="Genomic_DNA"/>
</dbReference>
<evidence type="ECO:0000313" key="2">
    <source>
        <dbReference type="EMBL" id="ODR45687.1"/>
    </source>
</evidence>
<sequence>MNHIEVKYIKTCYDYYEYYWVIDDEPITVYLDRNNTGSLSAFGSLLGLLPAWSGELIWQWENDFIWEMADSREELNVPVLVCEDDCDLSCIVIVAHIRKEKNAVYWDRIGVLDKSNISAQDYGQSGILCLEAYTDEDWEKYGGNIALEEYGSSEYWKWVSENSYEEHIRRLRIYLKPYMQNGQNVEWIWETGWQFEREEYEIMAERYREIAINRER</sequence>
<evidence type="ECO:0000313" key="1">
    <source>
        <dbReference type="EMBL" id="ODM07248.1"/>
    </source>
</evidence>
<evidence type="ECO:0000313" key="5">
    <source>
        <dbReference type="Proteomes" id="UP000094271"/>
    </source>
</evidence>
<proteinExistence type="predicted"/>
<dbReference type="Proteomes" id="UP000094067">
    <property type="component" value="Unassembled WGS sequence"/>
</dbReference>
<dbReference type="EMBL" id="MEHA01000002">
    <property type="protein sequence ID" value="ODR55084.1"/>
    <property type="molecule type" value="Genomic_DNA"/>
</dbReference>
<dbReference type="EMBL" id="MEHD01000051">
    <property type="protein sequence ID" value="ODR45687.1"/>
    <property type="molecule type" value="Genomic_DNA"/>
</dbReference>
<evidence type="ECO:0000313" key="4">
    <source>
        <dbReference type="Proteomes" id="UP000094067"/>
    </source>
</evidence>
<comment type="caution">
    <text evidence="1">The sequence shown here is derived from an EMBL/GenBank/DDBJ whole genome shotgun (WGS) entry which is preliminary data.</text>
</comment>
<dbReference type="Proteomes" id="UP000094869">
    <property type="component" value="Unassembled WGS sequence"/>
</dbReference>
<organism evidence="1 4">
    <name type="scientific">Eisenbergiella tayi</name>
    <dbReference type="NCBI Taxonomy" id="1432052"/>
    <lineage>
        <taxon>Bacteria</taxon>
        <taxon>Bacillati</taxon>
        <taxon>Bacillota</taxon>
        <taxon>Clostridia</taxon>
        <taxon>Lachnospirales</taxon>
        <taxon>Lachnospiraceae</taxon>
        <taxon>Eisenbergiella</taxon>
    </lineage>
</organism>
<reference evidence="1 4" key="1">
    <citation type="submission" date="2016-07" db="EMBL/GenBank/DDBJ databases">
        <title>Characterization of isolates of Eisenbergiella tayi derived from blood cultures, using whole genome sequencing.</title>
        <authorList>
            <person name="Burdz T."/>
            <person name="Wiebe D."/>
            <person name="Huynh C."/>
            <person name="Bernard K."/>
        </authorList>
    </citation>
    <scope>NUCLEOTIDE SEQUENCE [LARGE SCALE GENOMIC DNA]</scope>
    <source>
        <strain evidence="1 4">NML 110608</strain>
    </source>
</reference>
<dbReference type="OrthoDB" id="2087346at2"/>
<gene>
    <name evidence="3" type="ORF">BEI59_03960</name>
    <name evidence="1" type="ORF">BEI61_03138</name>
    <name evidence="2" type="ORF">BEI63_28280</name>
</gene>